<sequence length="178" mass="21477">MIKIIFSIVFTYLLLLKLIITINIDLEMNQQEEIKSLRSKHIFANQREYIAILNRRRHLARMKFEEYCKPNDKILERICPPLEQCLVTSLNQDQIKQYSLRKLLERKEDANQFLHNFNRRKRFTLSSFLNSDDSFKEKYIHERRREGLVLYEDYCESTHQLPRSCPPIDRCKCGDCDT</sequence>
<dbReference type="AlphaFoldDB" id="A0A815LI56"/>
<evidence type="ECO:0000313" key="1">
    <source>
        <dbReference type="EMBL" id="CAF0751722.1"/>
    </source>
</evidence>
<evidence type="ECO:0000313" key="3">
    <source>
        <dbReference type="Proteomes" id="UP000663832"/>
    </source>
</evidence>
<name>A0A815LI56_9BILA</name>
<gene>
    <name evidence="1" type="ORF">BJG266_LOCUS2482</name>
    <name evidence="2" type="ORF">QVE165_LOCUS37151</name>
</gene>
<dbReference type="EMBL" id="CAJNOI010000006">
    <property type="protein sequence ID" value="CAF0751722.1"/>
    <property type="molecule type" value="Genomic_DNA"/>
</dbReference>
<keyword evidence="3" id="KW-1185">Reference proteome</keyword>
<accession>A0A815LI56</accession>
<dbReference type="Proteomes" id="UP000663832">
    <property type="component" value="Unassembled WGS sequence"/>
</dbReference>
<dbReference type="OrthoDB" id="10052349at2759"/>
<dbReference type="EMBL" id="CAJNOM010000382">
    <property type="protein sequence ID" value="CAF1406361.1"/>
    <property type="molecule type" value="Genomic_DNA"/>
</dbReference>
<organism evidence="2 3">
    <name type="scientific">Adineta steineri</name>
    <dbReference type="NCBI Taxonomy" id="433720"/>
    <lineage>
        <taxon>Eukaryota</taxon>
        <taxon>Metazoa</taxon>
        <taxon>Spiralia</taxon>
        <taxon>Gnathifera</taxon>
        <taxon>Rotifera</taxon>
        <taxon>Eurotatoria</taxon>
        <taxon>Bdelloidea</taxon>
        <taxon>Adinetida</taxon>
        <taxon>Adinetidae</taxon>
        <taxon>Adineta</taxon>
    </lineage>
</organism>
<protein>
    <submittedName>
        <fullName evidence="2">Uncharacterized protein</fullName>
    </submittedName>
</protein>
<comment type="caution">
    <text evidence="2">The sequence shown here is derived from an EMBL/GenBank/DDBJ whole genome shotgun (WGS) entry which is preliminary data.</text>
</comment>
<evidence type="ECO:0000313" key="2">
    <source>
        <dbReference type="EMBL" id="CAF1406361.1"/>
    </source>
</evidence>
<reference evidence="2" key="1">
    <citation type="submission" date="2021-02" db="EMBL/GenBank/DDBJ databases">
        <authorList>
            <person name="Nowell W R."/>
        </authorList>
    </citation>
    <scope>NUCLEOTIDE SEQUENCE</scope>
</reference>
<dbReference type="Proteomes" id="UP000663877">
    <property type="component" value="Unassembled WGS sequence"/>
</dbReference>
<proteinExistence type="predicted"/>